<dbReference type="OrthoDB" id="600752at2759"/>
<keyword evidence="3" id="KW-1185">Reference proteome</keyword>
<sequence length="162" mass="17868">MHRQGMKFKAKVCSKIILVDTDVPLPTSQTLIKTMASSSRLPRFCSCSGQDCFRLVGLKGFCVCSLNDIIVGTVRTRVEVQGMAEWKVTITNNCKCAQHKLTLSCEGFQSRETEDPNIFQKQGNNCLVIDGNALNGFASVSFTYAWDPPFIMFPSGSIVDPC</sequence>
<dbReference type="Pfam" id="PF24068">
    <property type="entry name" value="TPD1_C"/>
    <property type="match status" value="1"/>
</dbReference>
<proteinExistence type="predicted"/>
<accession>A0A5B6UWG6</accession>
<dbReference type="Proteomes" id="UP000325315">
    <property type="component" value="Unassembled WGS sequence"/>
</dbReference>
<dbReference type="GO" id="GO:0016740">
    <property type="term" value="F:transferase activity"/>
    <property type="evidence" value="ECO:0007669"/>
    <property type="project" value="UniProtKB-KW"/>
</dbReference>
<dbReference type="InterPro" id="IPR040361">
    <property type="entry name" value="TPD1"/>
</dbReference>
<dbReference type="AlphaFoldDB" id="A0A5B6UWG6"/>
<evidence type="ECO:0000313" key="2">
    <source>
        <dbReference type="EMBL" id="KAA3458045.1"/>
    </source>
</evidence>
<dbReference type="PANTHER" id="PTHR33184:SF11">
    <property type="entry name" value="BETA-1,3-N-ACETYLGLUCOSAMINYLTRANSFERASE FAMILY PROTEIN"/>
    <property type="match status" value="1"/>
</dbReference>
<keyword evidence="1" id="KW-0732">Signal</keyword>
<dbReference type="GO" id="GO:0001709">
    <property type="term" value="P:cell fate determination"/>
    <property type="evidence" value="ECO:0007669"/>
    <property type="project" value="TreeGrafter"/>
</dbReference>
<dbReference type="PANTHER" id="PTHR33184">
    <property type="entry name" value="PROTEIN TAPETUM DETERMINANT 1-LIKE-RELATED"/>
    <property type="match status" value="1"/>
</dbReference>
<name>A0A5B6UWG6_9ROSI</name>
<keyword evidence="2" id="KW-0808">Transferase</keyword>
<gene>
    <name evidence="2" type="ORF">EPI10_012700</name>
</gene>
<comment type="caution">
    <text evidence="2">The sequence shown here is derived from an EMBL/GenBank/DDBJ whole genome shotgun (WGS) entry which is preliminary data.</text>
</comment>
<organism evidence="2 3">
    <name type="scientific">Gossypium australe</name>
    <dbReference type="NCBI Taxonomy" id="47621"/>
    <lineage>
        <taxon>Eukaryota</taxon>
        <taxon>Viridiplantae</taxon>
        <taxon>Streptophyta</taxon>
        <taxon>Embryophyta</taxon>
        <taxon>Tracheophyta</taxon>
        <taxon>Spermatophyta</taxon>
        <taxon>Magnoliopsida</taxon>
        <taxon>eudicotyledons</taxon>
        <taxon>Gunneridae</taxon>
        <taxon>Pentapetalae</taxon>
        <taxon>rosids</taxon>
        <taxon>malvids</taxon>
        <taxon>Malvales</taxon>
        <taxon>Malvaceae</taxon>
        <taxon>Malvoideae</taxon>
        <taxon>Gossypium</taxon>
    </lineage>
</organism>
<evidence type="ECO:0000313" key="3">
    <source>
        <dbReference type="Proteomes" id="UP000325315"/>
    </source>
</evidence>
<protein>
    <submittedName>
        <fullName evidence="2">Glycosyl transferase, family 31</fullName>
    </submittedName>
</protein>
<reference evidence="3" key="1">
    <citation type="journal article" date="2019" name="Plant Biotechnol. J.">
        <title>Genome sequencing of the Australian wild diploid species Gossypium australe highlights disease resistance and delayed gland morphogenesis.</title>
        <authorList>
            <person name="Cai Y."/>
            <person name="Cai X."/>
            <person name="Wang Q."/>
            <person name="Wang P."/>
            <person name="Zhang Y."/>
            <person name="Cai C."/>
            <person name="Xu Y."/>
            <person name="Wang K."/>
            <person name="Zhou Z."/>
            <person name="Wang C."/>
            <person name="Geng S."/>
            <person name="Li B."/>
            <person name="Dong Q."/>
            <person name="Hou Y."/>
            <person name="Wang H."/>
            <person name="Ai P."/>
            <person name="Liu Z."/>
            <person name="Yi F."/>
            <person name="Sun M."/>
            <person name="An G."/>
            <person name="Cheng J."/>
            <person name="Zhang Y."/>
            <person name="Shi Q."/>
            <person name="Xie Y."/>
            <person name="Shi X."/>
            <person name="Chang Y."/>
            <person name="Huang F."/>
            <person name="Chen Y."/>
            <person name="Hong S."/>
            <person name="Mi L."/>
            <person name="Sun Q."/>
            <person name="Zhang L."/>
            <person name="Zhou B."/>
            <person name="Peng R."/>
            <person name="Zhang X."/>
            <person name="Liu F."/>
        </authorList>
    </citation>
    <scope>NUCLEOTIDE SEQUENCE [LARGE SCALE GENOMIC DNA]</scope>
    <source>
        <strain evidence="3">cv. PA1801</strain>
    </source>
</reference>
<evidence type="ECO:0000256" key="1">
    <source>
        <dbReference type="ARBA" id="ARBA00022729"/>
    </source>
</evidence>
<dbReference type="EMBL" id="SMMG02000010">
    <property type="protein sequence ID" value="KAA3458045.1"/>
    <property type="molecule type" value="Genomic_DNA"/>
</dbReference>